<feature type="transmembrane region" description="Helical" evidence="12">
    <location>
        <begin position="148"/>
        <end position="174"/>
    </location>
</feature>
<keyword evidence="7 12" id="KW-1005">Bacterial flagellum biogenesis</keyword>
<keyword evidence="13" id="KW-0969">Cilium</keyword>
<evidence type="ECO:0000256" key="9">
    <source>
        <dbReference type="ARBA" id="ARBA00022989"/>
    </source>
</evidence>
<dbReference type="Gene3D" id="6.10.250.2080">
    <property type="match status" value="1"/>
</dbReference>
<evidence type="ECO:0000256" key="7">
    <source>
        <dbReference type="ARBA" id="ARBA00022795"/>
    </source>
</evidence>
<dbReference type="PANTHER" id="PTHR30531">
    <property type="entry name" value="FLAGELLAR BIOSYNTHETIC PROTEIN FLHB"/>
    <property type="match status" value="1"/>
</dbReference>
<comment type="subcellular location">
    <subcellularLocation>
        <location evidence="1">Cell membrane</location>
        <topology evidence="1">Multi-pass membrane protein</topology>
    </subcellularLocation>
</comment>
<protein>
    <recommendedName>
        <fullName evidence="3 12">Flagellar biosynthetic protein FlhB</fullName>
    </recommendedName>
</protein>
<reference evidence="14" key="1">
    <citation type="submission" date="2012-09" db="EMBL/GenBank/DDBJ databases">
        <authorList>
            <person name="Weinstock G."/>
            <person name="Sodergren E."/>
            <person name="Clifton S."/>
            <person name="Fulton L."/>
            <person name="Fulton B."/>
            <person name="Courtney L."/>
            <person name="Fronick C."/>
            <person name="Harrison M."/>
            <person name="Strong C."/>
            <person name="Farmer C."/>
            <person name="Delehaunty K."/>
            <person name="Markovic C."/>
            <person name="Hall O."/>
            <person name="Minx P."/>
            <person name="Tomlinson C."/>
            <person name="Mitreva M."/>
            <person name="Nelson J."/>
            <person name="Hou S."/>
            <person name="Wollam A."/>
            <person name="Pepin K.H."/>
            <person name="Johnson M."/>
            <person name="Bhonagiri V."/>
            <person name="Nash W.E."/>
            <person name="Suruliraj S."/>
            <person name="Warren W."/>
            <person name="Chinwalla A."/>
            <person name="Mardis E.R."/>
            <person name="Wilson R.K."/>
        </authorList>
    </citation>
    <scope>NUCLEOTIDE SEQUENCE [LARGE SCALE GENOMIC DNA]</scope>
    <source>
        <strain evidence="14">OS1</strain>
    </source>
</reference>
<name>A0A0T5XB81_9BACT</name>
<dbReference type="GO" id="GO:0005886">
    <property type="term" value="C:plasma membrane"/>
    <property type="evidence" value="ECO:0007669"/>
    <property type="project" value="UniProtKB-SubCell"/>
</dbReference>
<evidence type="ECO:0000313" key="14">
    <source>
        <dbReference type="Proteomes" id="UP000005273"/>
    </source>
</evidence>
<dbReference type="InterPro" id="IPR006136">
    <property type="entry name" value="FlhB"/>
</dbReference>
<evidence type="ECO:0000313" key="13">
    <source>
        <dbReference type="EMBL" id="KRT35625.1"/>
    </source>
</evidence>
<keyword evidence="5 12" id="KW-1003">Cell membrane</keyword>
<keyword evidence="11 12" id="KW-1006">Bacterial flagellum protein export</keyword>
<evidence type="ECO:0000256" key="6">
    <source>
        <dbReference type="ARBA" id="ARBA00022692"/>
    </source>
</evidence>
<comment type="function">
    <text evidence="12">Required for formation of the rod structure in the basal body of the flagellar apparatus. Together with FliI and FliH, may constitute the export apparatus of flagellin.</text>
</comment>
<dbReference type="RefSeq" id="WP_009201671.1">
    <property type="nucleotide sequence ID" value="NZ_ACJX03000001.1"/>
</dbReference>
<evidence type="ECO:0000256" key="10">
    <source>
        <dbReference type="ARBA" id="ARBA00023136"/>
    </source>
</evidence>
<dbReference type="EMBL" id="ACJX03000001">
    <property type="protein sequence ID" value="KRT35625.1"/>
    <property type="molecule type" value="Genomic_DNA"/>
</dbReference>
<keyword evidence="13" id="KW-0966">Cell projection</keyword>
<keyword evidence="9 12" id="KW-1133">Transmembrane helix</keyword>
<accession>A0A0T5XB81</accession>
<feature type="transmembrane region" description="Helical" evidence="12">
    <location>
        <begin position="42"/>
        <end position="63"/>
    </location>
</feature>
<feature type="transmembrane region" description="Helical" evidence="12">
    <location>
        <begin position="194"/>
        <end position="221"/>
    </location>
</feature>
<proteinExistence type="inferred from homology"/>
<evidence type="ECO:0000256" key="8">
    <source>
        <dbReference type="ARBA" id="ARBA00022927"/>
    </source>
</evidence>
<keyword evidence="14" id="KW-1185">Reference proteome</keyword>
<dbReference type="OrthoDB" id="9807950at2"/>
<keyword evidence="10 12" id="KW-0472">Membrane</keyword>
<dbReference type="GO" id="GO:0009306">
    <property type="term" value="P:protein secretion"/>
    <property type="evidence" value="ECO:0007669"/>
    <property type="project" value="InterPro"/>
</dbReference>
<dbReference type="Proteomes" id="UP000005273">
    <property type="component" value="Unassembled WGS sequence"/>
</dbReference>
<dbReference type="SUPFAM" id="SSF160544">
    <property type="entry name" value="EscU C-terminal domain-like"/>
    <property type="match status" value="1"/>
</dbReference>
<feature type="transmembrane region" description="Helical" evidence="12">
    <location>
        <begin position="103"/>
        <end position="127"/>
    </location>
</feature>
<dbReference type="eggNOG" id="COG1377">
    <property type="taxonomic scope" value="Bacteria"/>
</dbReference>
<organism evidence="13 14">
    <name type="scientific">Acetomicrobium hydrogeniformans ATCC BAA-1850</name>
    <dbReference type="NCBI Taxonomy" id="592015"/>
    <lineage>
        <taxon>Bacteria</taxon>
        <taxon>Thermotogati</taxon>
        <taxon>Synergistota</taxon>
        <taxon>Synergistia</taxon>
        <taxon>Synergistales</taxon>
        <taxon>Acetomicrobiaceae</taxon>
        <taxon>Acetomicrobium</taxon>
    </lineage>
</organism>
<dbReference type="Pfam" id="PF01312">
    <property type="entry name" value="Bac_export_2"/>
    <property type="match status" value="1"/>
</dbReference>
<dbReference type="GO" id="GO:0044780">
    <property type="term" value="P:bacterial-type flagellum assembly"/>
    <property type="evidence" value="ECO:0007669"/>
    <property type="project" value="InterPro"/>
</dbReference>
<dbReference type="PANTHER" id="PTHR30531:SF12">
    <property type="entry name" value="FLAGELLAR BIOSYNTHETIC PROTEIN FLHB"/>
    <property type="match status" value="1"/>
</dbReference>
<evidence type="ECO:0000256" key="3">
    <source>
        <dbReference type="ARBA" id="ARBA00021622"/>
    </source>
</evidence>
<keyword evidence="4 12" id="KW-0813">Transport</keyword>
<evidence type="ECO:0000256" key="4">
    <source>
        <dbReference type="ARBA" id="ARBA00022448"/>
    </source>
</evidence>
<dbReference type="AlphaFoldDB" id="A0A0T5XB81"/>
<dbReference type="PRINTS" id="PR00950">
    <property type="entry name" value="TYPE3IMSPROT"/>
</dbReference>
<dbReference type="NCBIfam" id="TIGR00328">
    <property type="entry name" value="flhB"/>
    <property type="match status" value="1"/>
</dbReference>
<evidence type="ECO:0000256" key="12">
    <source>
        <dbReference type="RuleBase" id="RU364091"/>
    </source>
</evidence>
<comment type="caution">
    <text evidence="13">The sequence shown here is derived from an EMBL/GenBank/DDBJ whole genome shotgun (WGS) entry which is preliminary data.</text>
</comment>
<comment type="similarity">
    <text evidence="2 12">Belongs to the type III secretion exporter family.</text>
</comment>
<keyword evidence="6 12" id="KW-0812">Transmembrane</keyword>
<evidence type="ECO:0000256" key="1">
    <source>
        <dbReference type="ARBA" id="ARBA00004651"/>
    </source>
</evidence>
<sequence>MAMMEYLKFDLQLFAEEKTEPATPRRRRKAREEGQVAKSMDLVSSVAILTGVLLLFAMGFFLFSTLKQFFVWELSHLSDDVNFRGQWIWRASARGLAVYLKTWFPLAILSALGVVLISFAQVGFLITPKPLVPKLNRLNPVSGLKKVLSLRSLVELIKGLLKATLLASVLYFGLKKSLETLLLTMQMPLSGGLGILSKTILNLSLKMAIALFAIAIFDYAYQKWEFERSIKMSRQEIKEEFKQLEGDPQLKRRIRQRQRELARRRMMAEVKKADVVITNPTRIAVAILYDKKIMDAPVVIAKGLGVVAGKIREEAIKYDIPLVQRPPLAWTLYNNVEIGEKIPEELYKAVAEILVFVYRLKHKIANV</sequence>
<evidence type="ECO:0000256" key="2">
    <source>
        <dbReference type="ARBA" id="ARBA00010690"/>
    </source>
</evidence>
<keyword evidence="13" id="KW-0282">Flagellum</keyword>
<dbReference type="InterPro" id="IPR029025">
    <property type="entry name" value="T3SS_substrate_exporter_C"/>
</dbReference>
<gene>
    <name evidence="12" type="primary">flhB</name>
    <name evidence="13" type="ORF">HMPREF1705_02863</name>
</gene>
<keyword evidence="8 12" id="KW-0653">Protein transport</keyword>
<dbReference type="STRING" id="592015.HMPREF1705_02863"/>
<dbReference type="Gene3D" id="3.40.1690.10">
    <property type="entry name" value="secretion proteins EscU"/>
    <property type="match status" value="1"/>
</dbReference>
<dbReference type="InterPro" id="IPR006135">
    <property type="entry name" value="T3SS_substrate_exporter"/>
</dbReference>
<evidence type="ECO:0000256" key="5">
    <source>
        <dbReference type="ARBA" id="ARBA00022475"/>
    </source>
</evidence>
<evidence type="ECO:0000256" key="11">
    <source>
        <dbReference type="ARBA" id="ARBA00023225"/>
    </source>
</evidence>